<dbReference type="EMBL" id="CP104064">
    <property type="protein sequence ID" value="WAH38625.1"/>
    <property type="molecule type" value="Genomic_DNA"/>
</dbReference>
<evidence type="ECO:0000313" key="2">
    <source>
        <dbReference type="Proteomes" id="UP001164803"/>
    </source>
</evidence>
<name>A0ABY6Z6X4_9BACL</name>
<dbReference type="RefSeq" id="WP_268046213.1">
    <property type="nucleotide sequence ID" value="NZ_CP104064.1"/>
</dbReference>
<dbReference type="Proteomes" id="UP001164803">
    <property type="component" value="Chromosome"/>
</dbReference>
<accession>A0ABY6Z6X4</accession>
<sequence>MNSASTFLDIIRKEIARQLGGGALKRVPKETALAMIDPNYTSGDPKLVFDDDTSRTPVGPYPCAAWYTPAPNDRVLLLRAGNSGRYVVLGKIGTGSGGPGFSTHGYYQPIMSFPLFGFAGDTPFTTSSATWVSFGRTHLYGPLSYGMPGVQQGAQRYYRFLVQYTDSSTGSTDGYPHIQLAEADFTSSISGDQQMANTWGGVDGQEFRTWLSPYWQSTDTNHGVLQAKLCTSSGTNPNNKSLEIYRVELQAFDYWP</sequence>
<protein>
    <submittedName>
        <fullName evidence="1">Uncharacterized protein</fullName>
    </submittedName>
</protein>
<reference evidence="1" key="1">
    <citation type="submission" date="2022-08" db="EMBL/GenBank/DDBJ databases">
        <title>Alicyclobacillus dauci DSM2870, complete genome.</title>
        <authorList>
            <person name="Wang Q."/>
            <person name="Cai R."/>
            <person name="Wang Z."/>
        </authorList>
    </citation>
    <scope>NUCLEOTIDE SEQUENCE</scope>
    <source>
        <strain evidence="1">DSM 28700</strain>
    </source>
</reference>
<proteinExistence type="predicted"/>
<keyword evidence="2" id="KW-1185">Reference proteome</keyword>
<gene>
    <name evidence="1" type="ORF">NZD86_09145</name>
</gene>
<evidence type="ECO:0000313" key="1">
    <source>
        <dbReference type="EMBL" id="WAH38625.1"/>
    </source>
</evidence>
<organism evidence="1 2">
    <name type="scientific">Alicyclobacillus dauci</name>
    <dbReference type="NCBI Taxonomy" id="1475485"/>
    <lineage>
        <taxon>Bacteria</taxon>
        <taxon>Bacillati</taxon>
        <taxon>Bacillota</taxon>
        <taxon>Bacilli</taxon>
        <taxon>Bacillales</taxon>
        <taxon>Alicyclobacillaceae</taxon>
        <taxon>Alicyclobacillus</taxon>
    </lineage>
</organism>